<evidence type="ECO:0000313" key="10">
    <source>
        <dbReference type="Proteomes" id="UP001234581"/>
    </source>
</evidence>
<keyword evidence="5" id="KW-0375">Hydrogen ion transport</keyword>
<evidence type="ECO:0000256" key="4">
    <source>
        <dbReference type="ARBA" id="ARBA00022448"/>
    </source>
</evidence>
<comment type="subcellular location">
    <subcellularLocation>
        <location evidence="1">Membrane</location>
    </subcellularLocation>
</comment>
<evidence type="ECO:0000256" key="5">
    <source>
        <dbReference type="ARBA" id="ARBA00022781"/>
    </source>
</evidence>
<dbReference type="HAMAP" id="MF_01416">
    <property type="entry name" value="ATP_synth_delta_bact"/>
    <property type="match status" value="1"/>
</dbReference>
<sequence>MALNRLTTAVPKLARGYAAAAAPKPPVTLFGIDGRYATALYTAAARQNALEAVERDLSQLQTLISKDKAVQGFLENPTVAGKAKVEGISALLNKAGKVNPLTKNLFEALNENSRLDQTAKVLSAYAELMSAHRNELSLTVTSAKELDKATLNKIADSLQKSKLAEGKKLLVSNKVKPDILGGILVEIGDKSIDLTVSGKVAKLNKLVTGE</sequence>
<dbReference type="EMBL" id="JARTCD010000018">
    <property type="protein sequence ID" value="KAJ8659486.1"/>
    <property type="molecule type" value="Genomic_DNA"/>
</dbReference>
<dbReference type="Proteomes" id="UP001234581">
    <property type="component" value="Unassembled WGS sequence"/>
</dbReference>
<proteinExistence type="inferred from homology"/>
<evidence type="ECO:0000256" key="1">
    <source>
        <dbReference type="ARBA" id="ARBA00004370"/>
    </source>
</evidence>
<dbReference type="PANTHER" id="PTHR11910">
    <property type="entry name" value="ATP SYNTHASE DELTA CHAIN"/>
    <property type="match status" value="1"/>
</dbReference>
<dbReference type="InterPro" id="IPR000711">
    <property type="entry name" value="ATPase_OSCP/dsu"/>
</dbReference>
<accession>A0AAD7V8F0</accession>
<comment type="similarity">
    <text evidence="2">Belongs to the ATPase delta chain family.</text>
</comment>
<keyword evidence="6" id="KW-0406">Ion transport</keyword>
<evidence type="ECO:0000256" key="3">
    <source>
        <dbReference type="ARBA" id="ARBA00014723"/>
    </source>
</evidence>
<keyword evidence="10" id="KW-1185">Reference proteome</keyword>
<dbReference type="NCBIfam" id="TIGR01145">
    <property type="entry name" value="ATP_synt_delta"/>
    <property type="match status" value="1"/>
</dbReference>
<gene>
    <name evidence="9" type="ORF">O0I10_004851</name>
</gene>
<name>A0AAD7V8F0_9FUNG</name>
<dbReference type="GO" id="GO:0016020">
    <property type="term" value="C:membrane"/>
    <property type="evidence" value="ECO:0007669"/>
    <property type="project" value="UniProtKB-SubCell"/>
</dbReference>
<dbReference type="GO" id="GO:0046933">
    <property type="term" value="F:proton-transporting ATP synthase activity, rotational mechanism"/>
    <property type="evidence" value="ECO:0007669"/>
    <property type="project" value="InterPro"/>
</dbReference>
<evidence type="ECO:0000256" key="6">
    <source>
        <dbReference type="ARBA" id="ARBA00023065"/>
    </source>
</evidence>
<evidence type="ECO:0000313" key="9">
    <source>
        <dbReference type="EMBL" id="KAJ8659486.1"/>
    </source>
</evidence>
<dbReference type="InterPro" id="IPR020781">
    <property type="entry name" value="ATPase_OSCP/d_CS"/>
</dbReference>
<keyword evidence="4" id="KW-0813">Transport</keyword>
<evidence type="ECO:0000256" key="8">
    <source>
        <dbReference type="ARBA" id="ARBA00023310"/>
    </source>
</evidence>
<protein>
    <recommendedName>
        <fullName evidence="3">ATP synthase subunit 5, mitochondrial</fullName>
    </recommendedName>
</protein>
<dbReference type="SUPFAM" id="SSF47928">
    <property type="entry name" value="N-terminal domain of the delta subunit of the F1F0-ATP synthase"/>
    <property type="match status" value="1"/>
</dbReference>
<dbReference type="InterPro" id="IPR026015">
    <property type="entry name" value="ATP_synth_OSCP/delta_N_sf"/>
</dbReference>
<keyword evidence="7" id="KW-0472">Membrane</keyword>
<comment type="caution">
    <text evidence="9">The sequence shown here is derived from an EMBL/GenBank/DDBJ whole genome shotgun (WGS) entry which is preliminary data.</text>
</comment>
<dbReference type="Pfam" id="PF00213">
    <property type="entry name" value="OSCP"/>
    <property type="match status" value="1"/>
</dbReference>
<dbReference type="PROSITE" id="PS00389">
    <property type="entry name" value="ATPASE_DELTA"/>
    <property type="match status" value="1"/>
</dbReference>
<reference evidence="9 10" key="1">
    <citation type="submission" date="2023-03" db="EMBL/GenBank/DDBJ databases">
        <title>Genome sequence of Lichtheimia ornata CBS 291.66.</title>
        <authorList>
            <person name="Mohabir J.T."/>
            <person name="Shea T.P."/>
            <person name="Kurbessoian T."/>
            <person name="Berby B."/>
            <person name="Fontaine J."/>
            <person name="Livny J."/>
            <person name="Gnirke A."/>
            <person name="Stajich J.E."/>
            <person name="Cuomo C.A."/>
        </authorList>
    </citation>
    <scope>NUCLEOTIDE SEQUENCE [LARGE SCALE GENOMIC DNA]</scope>
    <source>
        <strain evidence="9">CBS 291.66</strain>
    </source>
</reference>
<dbReference type="RefSeq" id="XP_058344399.1">
    <property type="nucleotide sequence ID" value="XM_058484900.1"/>
</dbReference>
<dbReference type="AlphaFoldDB" id="A0AAD7V8F0"/>
<dbReference type="PRINTS" id="PR00125">
    <property type="entry name" value="ATPASEDELTA"/>
</dbReference>
<dbReference type="GeneID" id="83212264"/>
<dbReference type="Gene3D" id="1.10.520.20">
    <property type="entry name" value="N-terminal domain of the delta subunit of the F1F0-ATP synthase"/>
    <property type="match status" value="1"/>
</dbReference>
<evidence type="ECO:0000256" key="2">
    <source>
        <dbReference type="ARBA" id="ARBA00007046"/>
    </source>
</evidence>
<keyword evidence="8" id="KW-0066">ATP synthesis</keyword>
<evidence type="ECO:0000256" key="7">
    <source>
        <dbReference type="ARBA" id="ARBA00023136"/>
    </source>
</evidence>
<organism evidence="9 10">
    <name type="scientific">Lichtheimia ornata</name>
    <dbReference type="NCBI Taxonomy" id="688661"/>
    <lineage>
        <taxon>Eukaryota</taxon>
        <taxon>Fungi</taxon>
        <taxon>Fungi incertae sedis</taxon>
        <taxon>Mucoromycota</taxon>
        <taxon>Mucoromycotina</taxon>
        <taxon>Mucoromycetes</taxon>
        <taxon>Mucorales</taxon>
        <taxon>Lichtheimiaceae</taxon>
        <taxon>Lichtheimia</taxon>
    </lineage>
</organism>